<dbReference type="Pfam" id="PF07589">
    <property type="entry name" value="PEP-CTERM"/>
    <property type="match status" value="1"/>
</dbReference>
<gene>
    <name evidence="3" type="ORF">COO09_12665</name>
</gene>
<dbReference type="KEGG" id="rdi:CMV14_14910"/>
<dbReference type="EMBL" id="NWUF01000011">
    <property type="protein sequence ID" value="PCE41875.1"/>
    <property type="molecule type" value="Genomic_DNA"/>
</dbReference>
<keyword evidence="4" id="KW-1185">Reference proteome</keyword>
<sequence>MNGLRLTVAAIWASAAMTALPVHAAYFPAGWDSTDHVTIGKDQTGFNFVVDYLGKADDSYTSKLSALGSFTFSGLSNSNKTWNFNYSITNDSAYDSRIRSFGFDVDPNVRNNTSGAVGTSGFTYDWLNASYIEGVGTMDVCFAAGSDGCTAHGSGGINDGSTLNGSFALTFATVMEEIDFDHFAMKFVSVNPSVNGQNWGAGLGTIASITPPNSQPITAPEPGTWLMMLGGFGLVGHALRKRPGKSWRPRIA</sequence>
<keyword evidence="1" id="KW-0732">Signal</keyword>
<comment type="caution">
    <text evidence="3">The sequence shown here is derived from an EMBL/GenBank/DDBJ whole genome shotgun (WGS) entry which is preliminary data.</text>
</comment>
<feature type="chain" id="PRO_5012788365" evidence="1">
    <location>
        <begin position="25"/>
        <end position="252"/>
    </location>
</feature>
<reference evidence="3 4" key="1">
    <citation type="submission" date="2017-09" db="EMBL/GenBank/DDBJ databases">
        <title>The Catabolism of 3,6-Dichlorosalicylic acid is Initiated by the Cytochrome P450 Monooxygenase DsmABC in Rhizorhabdus dicambivorans Ndbn-20.</title>
        <authorList>
            <person name="Na L."/>
        </authorList>
    </citation>
    <scope>NUCLEOTIDE SEQUENCE [LARGE SCALE GENOMIC DNA]</scope>
    <source>
        <strain evidence="3 4">Ndbn-20m</strain>
    </source>
</reference>
<name>A0A2A4FT07_9SPHN</name>
<proteinExistence type="predicted"/>
<evidence type="ECO:0000313" key="3">
    <source>
        <dbReference type="EMBL" id="PCE41875.1"/>
    </source>
</evidence>
<evidence type="ECO:0000313" key="4">
    <source>
        <dbReference type="Proteomes" id="UP000218934"/>
    </source>
</evidence>
<feature type="signal peptide" evidence="1">
    <location>
        <begin position="1"/>
        <end position="24"/>
    </location>
</feature>
<dbReference type="InterPro" id="IPR013424">
    <property type="entry name" value="Ice-binding_C"/>
</dbReference>
<evidence type="ECO:0000259" key="2">
    <source>
        <dbReference type="Pfam" id="PF07589"/>
    </source>
</evidence>
<dbReference type="AlphaFoldDB" id="A0A2A4FT07"/>
<organism evidence="3 4">
    <name type="scientific">Rhizorhabdus dicambivorans</name>
    <dbReference type="NCBI Taxonomy" id="1850238"/>
    <lineage>
        <taxon>Bacteria</taxon>
        <taxon>Pseudomonadati</taxon>
        <taxon>Pseudomonadota</taxon>
        <taxon>Alphaproteobacteria</taxon>
        <taxon>Sphingomonadales</taxon>
        <taxon>Sphingomonadaceae</taxon>
        <taxon>Rhizorhabdus</taxon>
    </lineage>
</organism>
<dbReference type="NCBIfam" id="NF035944">
    <property type="entry name" value="PEPxxWA-CTERM"/>
    <property type="match status" value="1"/>
</dbReference>
<dbReference type="OrthoDB" id="7572621at2"/>
<feature type="domain" description="Ice-binding protein C-terminal" evidence="2">
    <location>
        <begin position="219"/>
        <end position="242"/>
    </location>
</feature>
<evidence type="ECO:0000256" key="1">
    <source>
        <dbReference type="SAM" id="SignalP"/>
    </source>
</evidence>
<dbReference type="RefSeq" id="WP_083215834.1">
    <property type="nucleotide sequence ID" value="NZ_CP023449.1"/>
</dbReference>
<dbReference type="Proteomes" id="UP000218934">
    <property type="component" value="Unassembled WGS sequence"/>
</dbReference>
<protein>
    <submittedName>
        <fullName evidence="3">PEP-CTERM sorting domain-containing protein</fullName>
    </submittedName>
</protein>
<accession>A0A2A4FT07</accession>
<dbReference type="NCBIfam" id="NF033947">
    <property type="entry name" value="PEP-cistern"/>
    <property type="match status" value="1"/>
</dbReference>